<evidence type="ECO:0000256" key="3">
    <source>
        <dbReference type="SAM" id="SignalP"/>
    </source>
</evidence>
<dbReference type="PROSITE" id="PS51257">
    <property type="entry name" value="PROKAR_LIPOPROTEIN"/>
    <property type="match status" value="1"/>
</dbReference>
<evidence type="ECO:0000256" key="2">
    <source>
        <dbReference type="SAM" id="MobiDB-lite"/>
    </source>
</evidence>
<reference evidence="5 6" key="1">
    <citation type="submission" date="2019-07" db="EMBL/GenBank/DDBJ databases">
        <title>Whole genome shotgun sequence of Oceanobacillus sojae NBRC 105379.</title>
        <authorList>
            <person name="Hosoyama A."/>
            <person name="Uohara A."/>
            <person name="Ohji S."/>
            <person name="Ichikawa N."/>
        </authorList>
    </citation>
    <scope>NUCLEOTIDE SEQUENCE [LARGE SCALE GENOMIC DNA]</scope>
    <source>
        <strain evidence="5 6">NBRC 105379</strain>
    </source>
</reference>
<dbReference type="AlphaFoldDB" id="A0A511ZLN1"/>
<feature type="chain" id="PRO_5038532612" description="DUF4352 domain-containing protein" evidence="3">
    <location>
        <begin position="24"/>
        <end position="193"/>
    </location>
</feature>
<comment type="caution">
    <text evidence="5">The sequence shown here is derived from an EMBL/GenBank/DDBJ whole genome shotgun (WGS) entry which is preliminary data.</text>
</comment>
<dbReference type="RefSeq" id="WP_147211316.1">
    <property type="nucleotide sequence ID" value="NZ_BJYM01000013.1"/>
</dbReference>
<evidence type="ECO:0000313" key="5">
    <source>
        <dbReference type="EMBL" id="GEN88357.1"/>
    </source>
</evidence>
<keyword evidence="1 3" id="KW-0732">Signal</keyword>
<dbReference type="InterPro" id="IPR029050">
    <property type="entry name" value="Immunoprotect_excell_Ig-like"/>
</dbReference>
<proteinExistence type="predicted"/>
<protein>
    <recommendedName>
        <fullName evidence="4">DUF4352 domain-containing protein</fullName>
    </recommendedName>
</protein>
<feature type="signal peptide" evidence="3">
    <location>
        <begin position="1"/>
        <end position="23"/>
    </location>
</feature>
<dbReference type="Pfam" id="PF08139">
    <property type="entry name" value="LPAM_1"/>
    <property type="match status" value="1"/>
</dbReference>
<feature type="compositionally biased region" description="Acidic residues" evidence="2">
    <location>
        <begin position="23"/>
        <end position="47"/>
    </location>
</feature>
<dbReference type="InterPro" id="IPR029051">
    <property type="entry name" value="DUF4352"/>
</dbReference>
<sequence>MKKIFILLFAILLLAACSDEGEATENTGEENTDNTTENETDADTSEEAEQKKVYQIGETAVITSDLYEFDYEVTVNDFQLTKEVDGSTIDDYLSGAREEDVFAVVDITIKNISDESYVPNQMFSANFSGIDEDGGHTSYDEFFPEGDEELAPGDEVEGHLVYTTTTDYADAFLLKYEFTSDTETHFELPNPEK</sequence>
<dbReference type="OrthoDB" id="2705494at2"/>
<dbReference type="InterPro" id="IPR012640">
    <property type="entry name" value="Membr_lipoprot_lipid_attach_CS"/>
</dbReference>
<dbReference type="STRING" id="582851.GCA_900162665_01872"/>
<dbReference type="Pfam" id="PF11611">
    <property type="entry name" value="DUF4352"/>
    <property type="match status" value="1"/>
</dbReference>
<feature type="region of interest" description="Disordered" evidence="2">
    <location>
        <begin position="23"/>
        <end position="49"/>
    </location>
</feature>
<dbReference type="Proteomes" id="UP000321558">
    <property type="component" value="Unassembled WGS sequence"/>
</dbReference>
<evidence type="ECO:0000256" key="1">
    <source>
        <dbReference type="ARBA" id="ARBA00022729"/>
    </source>
</evidence>
<evidence type="ECO:0000259" key="4">
    <source>
        <dbReference type="Pfam" id="PF11611"/>
    </source>
</evidence>
<evidence type="ECO:0000313" key="6">
    <source>
        <dbReference type="Proteomes" id="UP000321558"/>
    </source>
</evidence>
<name>A0A511ZLN1_9BACI</name>
<dbReference type="EMBL" id="BJYM01000013">
    <property type="protein sequence ID" value="GEN88357.1"/>
    <property type="molecule type" value="Genomic_DNA"/>
</dbReference>
<dbReference type="Gene3D" id="2.60.40.1240">
    <property type="match status" value="1"/>
</dbReference>
<keyword evidence="6" id="KW-1185">Reference proteome</keyword>
<accession>A0A511ZLN1</accession>
<feature type="domain" description="DUF4352" evidence="4">
    <location>
        <begin position="70"/>
        <end position="178"/>
    </location>
</feature>
<gene>
    <name evidence="5" type="ORF">OSO01_30960</name>
</gene>
<organism evidence="5 6">
    <name type="scientific">Oceanobacillus sojae</name>
    <dbReference type="NCBI Taxonomy" id="582851"/>
    <lineage>
        <taxon>Bacteria</taxon>
        <taxon>Bacillati</taxon>
        <taxon>Bacillota</taxon>
        <taxon>Bacilli</taxon>
        <taxon>Bacillales</taxon>
        <taxon>Bacillaceae</taxon>
        <taxon>Oceanobacillus</taxon>
    </lineage>
</organism>